<dbReference type="Pfam" id="PF03837">
    <property type="entry name" value="RecT"/>
    <property type="match status" value="1"/>
</dbReference>
<dbReference type="AlphaFoldDB" id="A0A0F9LFK7"/>
<sequence length="339" mass="38076">MTQALVSFDEAKGYIWANMDRIEGACGQAINKTKMLSIFLNVLANNAKLLQCDRVSLLGAMVQANHIGLSLEPVLGQAALVPFKGKVQLIPMYRGLIALAKRSGDVATVEAHEVYELDGFDYEYGLDGFLKHSPGARPRGEMTHAYCIVTLQTGQKQFHVMDKEEIEAIEKKAPGSSSPDSAWKKYKSEQWRKTPCRNLLKYMDLSEQIQAAVGLDMTQEAGIEQNNENWMNMGTLEEKTAGKTEDLKAGMRDAKPGENAEITDFDKKTEKEMIKHLQAKRGGMGVEPDAFKKYYCMKYEVGSINDMTKENLINLYGYMVNQPDEFKRDCEFEPDPEEA</sequence>
<dbReference type="EMBL" id="LAZR01007324">
    <property type="protein sequence ID" value="KKM85991.1"/>
    <property type="molecule type" value="Genomic_DNA"/>
</dbReference>
<accession>A0A0F9LFK7</accession>
<organism evidence="1">
    <name type="scientific">marine sediment metagenome</name>
    <dbReference type="NCBI Taxonomy" id="412755"/>
    <lineage>
        <taxon>unclassified sequences</taxon>
        <taxon>metagenomes</taxon>
        <taxon>ecological metagenomes</taxon>
    </lineage>
</organism>
<dbReference type="InterPro" id="IPR018330">
    <property type="entry name" value="RecT_fam"/>
</dbReference>
<name>A0A0F9LFK7_9ZZZZ</name>
<gene>
    <name evidence="1" type="ORF">LCGC14_1283440</name>
</gene>
<dbReference type="GO" id="GO:0006259">
    <property type="term" value="P:DNA metabolic process"/>
    <property type="evidence" value="ECO:0007669"/>
    <property type="project" value="InterPro"/>
</dbReference>
<dbReference type="GO" id="GO:0003677">
    <property type="term" value="F:DNA binding"/>
    <property type="evidence" value="ECO:0007669"/>
    <property type="project" value="InterPro"/>
</dbReference>
<proteinExistence type="predicted"/>
<protein>
    <recommendedName>
        <fullName evidence="2">Recombination and repair protein RecT</fullName>
    </recommendedName>
</protein>
<evidence type="ECO:0000313" key="1">
    <source>
        <dbReference type="EMBL" id="KKM85991.1"/>
    </source>
</evidence>
<reference evidence="1" key="1">
    <citation type="journal article" date="2015" name="Nature">
        <title>Complex archaea that bridge the gap between prokaryotes and eukaryotes.</title>
        <authorList>
            <person name="Spang A."/>
            <person name="Saw J.H."/>
            <person name="Jorgensen S.L."/>
            <person name="Zaremba-Niedzwiedzka K."/>
            <person name="Martijn J."/>
            <person name="Lind A.E."/>
            <person name="van Eijk R."/>
            <person name="Schleper C."/>
            <person name="Guy L."/>
            <person name="Ettema T.J."/>
        </authorList>
    </citation>
    <scope>NUCLEOTIDE SEQUENCE</scope>
</reference>
<dbReference type="NCBIfam" id="TIGR00616">
    <property type="entry name" value="rect"/>
    <property type="match status" value="1"/>
</dbReference>
<dbReference type="InterPro" id="IPR004590">
    <property type="entry name" value="ssDNA_annealing_RecT"/>
</dbReference>
<evidence type="ECO:0008006" key="2">
    <source>
        <dbReference type="Google" id="ProtNLM"/>
    </source>
</evidence>
<comment type="caution">
    <text evidence="1">The sequence shown here is derived from an EMBL/GenBank/DDBJ whole genome shotgun (WGS) entry which is preliminary data.</text>
</comment>